<evidence type="ECO:0000313" key="6">
    <source>
        <dbReference type="EMBL" id="RZT96327.1"/>
    </source>
</evidence>
<comment type="caution">
    <text evidence="6">The sequence shown here is derived from an EMBL/GenBank/DDBJ whole genome shotgun (WGS) entry which is preliminary data.</text>
</comment>
<evidence type="ECO:0000259" key="5">
    <source>
        <dbReference type="Pfam" id="PF22780"/>
    </source>
</evidence>
<dbReference type="Gene3D" id="2.40.30.10">
    <property type="entry name" value="Translation factors"/>
    <property type="match status" value="1"/>
</dbReference>
<dbReference type="PANTHER" id="PTHR42887">
    <property type="entry name" value="OS12G0638800 PROTEIN"/>
    <property type="match status" value="1"/>
</dbReference>
<comment type="cofactor">
    <cofactor evidence="1">
        <name>FAD</name>
        <dbReference type="ChEBI" id="CHEBI:57692"/>
    </cofactor>
</comment>
<evidence type="ECO:0000259" key="4">
    <source>
        <dbReference type="Pfam" id="PF03486"/>
    </source>
</evidence>
<organism evidence="6 7">
    <name type="scientific">Ancylomarina subtilis</name>
    <dbReference type="NCBI Taxonomy" id="1639035"/>
    <lineage>
        <taxon>Bacteria</taxon>
        <taxon>Pseudomonadati</taxon>
        <taxon>Bacteroidota</taxon>
        <taxon>Bacteroidia</taxon>
        <taxon>Marinilabiliales</taxon>
        <taxon>Marinifilaceae</taxon>
        <taxon>Ancylomarina</taxon>
    </lineage>
</organism>
<feature type="domain" description="RsdA/BaiN/AoA(So)-like Rossmann fold-like" evidence="4">
    <location>
        <begin position="3"/>
        <end position="401"/>
    </location>
</feature>
<evidence type="ECO:0008006" key="8">
    <source>
        <dbReference type="Google" id="ProtNLM"/>
    </source>
</evidence>
<accession>A0A4Q7VJT4</accession>
<dbReference type="Gene3D" id="3.50.50.60">
    <property type="entry name" value="FAD/NAD(P)-binding domain"/>
    <property type="match status" value="1"/>
</dbReference>
<name>A0A4Q7VJT4_9BACT</name>
<dbReference type="Pfam" id="PF22780">
    <property type="entry name" value="HI0933_like_1st"/>
    <property type="match status" value="1"/>
</dbReference>
<feature type="domain" description="RsdA/BaiN/AoA(So)-like insert" evidence="5">
    <location>
        <begin position="187"/>
        <end position="348"/>
    </location>
</feature>
<dbReference type="PANTHER" id="PTHR42887:SF2">
    <property type="entry name" value="OS12G0638800 PROTEIN"/>
    <property type="match status" value="1"/>
</dbReference>
<dbReference type="PRINTS" id="PR00368">
    <property type="entry name" value="FADPNR"/>
</dbReference>
<dbReference type="Proteomes" id="UP000293562">
    <property type="component" value="Unassembled WGS sequence"/>
</dbReference>
<keyword evidence="2" id="KW-0285">Flavoprotein</keyword>
<dbReference type="InterPro" id="IPR023166">
    <property type="entry name" value="BaiN-like_dom_sf"/>
</dbReference>
<evidence type="ECO:0000313" key="7">
    <source>
        <dbReference type="Proteomes" id="UP000293562"/>
    </source>
</evidence>
<dbReference type="EMBL" id="SHKN01000001">
    <property type="protein sequence ID" value="RZT96327.1"/>
    <property type="molecule type" value="Genomic_DNA"/>
</dbReference>
<dbReference type="InterPro" id="IPR055178">
    <property type="entry name" value="RsdA/BaiN/AoA(So)-like_dom"/>
</dbReference>
<proteinExistence type="predicted"/>
<dbReference type="AlphaFoldDB" id="A0A4Q7VJT4"/>
<evidence type="ECO:0000256" key="2">
    <source>
        <dbReference type="ARBA" id="ARBA00022630"/>
    </source>
</evidence>
<dbReference type="OrthoDB" id="9773233at2"/>
<dbReference type="RefSeq" id="WP_130306217.1">
    <property type="nucleotide sequence ID" value="NZ_SHKN01000001.1"/>
</dbReference>
<dbReference type="InterPro" id="IPR057661">
    <property type="entry name" value="RsdA/BaiN/AoA(So)_Rossmann"/>
</dbReference>
<dbReference type="InterPro" id="IPR036188">
    <property type="entry name" value="FAD/NAD-bd_sf"/>
</dbReference>
<protein>
    <recommendedName>
        <fullName evidence="8">Flavoprotein</fullName>
    </recommendedName>
</protein>
<dbReference type="NCBIfam" id="TIGR00275">
    <property type="entry name" value="aminoacetone oxidase family FAD-binding enzyme"/>
    <property type="match status" value="1"/>
</dbReference>
<dbReference type="SUPFAM" id="SSF51905">
    <property type="entry name" value="FAD/NAD(P)-binding domain"/>
    <property type="match status" value="1"/>
</dbReference>
<dbReference type="InterPro" id="IPR004792">
    <property type="entry name" value="BaiN-like"/>
</dbReference>
<dbReference type="SUPFAM" id="SSF160996">
    <property type="entry name" value="HI0933 insert domain-like"/>
    <property type="match status" value="1"/>
</dbReference>
<reference evidence="6 7" key="1">
    <citation type="submission" date="2019-02" db="EMBL/GenBank/DDBJ databases">
        <title>Genomic Encyclopedia of Type Strains, Phase IV (KMG-IV): sequencing the most valuable type-strain genomes for metagenomic binning, comparative biology and taxonomic classification.</title>
        <authorList>
            <person name="Goeker M."/>
        </authorList>
    </citation>
    <scope>NUCLEOTIDE SEQUENCE [LARGE SCALE GENOMIC DNA]</scope>
    <source>
        <strain evidence="6 7">DSM 28825</strain>
    </source>
</reference>
<gene>
    <name evidence="6" type="ORF">EV201_0965</name>
</gene>
<keyword evidence="3" id="KW-0274">FAD</keyword>
<evidence type="ECO:0000256" key="1">
    <source>
        <dbReference type="ARBA" id="ARBA00001974"/>
    </source>
</evidence>
<dbReference type="Gene3D" id="1.10.8.260">
    <property type="entry name" value="HI0933 insert domain-like"/>
    <property type="match status" value="1"/>
</dbReference>
<dbReference type="Pfam" id="PF03486">
    <property type="entry name" value="HI0933_like"/>
    <property type="match status" value="1"/>
</dbReference>
<sequence length="403" mass="44374">MRIGIIGGGAAGFFSAIAAKENYPEAKVVIIEKSRQLLSKVKISGGGRCNLTNACDPQDLYQAYPRGGRSLKKAFHLFNNEDCVEWFESRGVPLVTQDDNCIFPVSQDSQSIIDCFLKECKRLGIEIQKGLAVKSIKPLDEQFELGFDTDNVMSGSFDKLIVTTGGSPKRKGLEWLEALGHKIEDPVPSLFTFNMPDESVTKLMGIVVENALVSLPGTKLKSEGPLLITHWGMSGPAILKLSAFGARVLSEKDYDFNILVNWVNQASNDAVVADLNKIIKENTNKILANYRPYALPDRLWQFLLEKGDLSPQKRWGELGKKGLNKLLNLLTNDEYAVKGKTTFRDEFVTCGGVSLKSVDMASMQSKKCKNLYFAGEVLDIDAITGGYNLQAAWSTGFLAGQLK</sequence>
<evidence type="ECO:0000256" key="3">
    <source>
        <dbReference type="ARBA" id="ARBA00022827"/>
    </source>
</evidence>
<keyword evidence="7" id="KW-1185">Reference proteome</keyword>